<gene>
    <name evidence="3" type="ORF">V6N11_070688</name>
</gene>
<dbReference type="InterPro" id="IPR054708">
    <property type="entry name" value="MTPAP-like_central"/>
</dbReference>
<sequence>MNPYGQVESTLKEILDVIKPLQDDWVTRFKIIDELRGTVQSIESLRGATVEPFGSFVSNLFTRWGDLDISVEVSNGLCLSSAGKKQKQTILAELHRALRQKGGYIKTQFIPNARVPILKTVSKWQNISCDVSIDNLQGQIKSKFLFWLNDIDGRFRDMVLLVKEWAKANGINNPKSGSFNSYSLTLLVIFHFQTCVPPIFPPLNDIYPTNVVDDLTGTKVDAERRIAQVCSSNIARFRSCRTINRSSLSELFISFIAKFSDINLRAAELGICPFTGQWENIANNMRWLPRTYAIFIEDPFEQPENSARAVSKKQLIKIAEAFETTRRMLISANLTRNTVLPVLVGSQKFRFFVNHSTGYTSNDGSRYPNPHAQSYRAVQPVPPLQIQQQRQPQFKKSRPSTSQMQLQAPKVEPSTSFLKARGSNVPRSNHQFQRIPSVPQVQVQVQPKSQKSRTEGYSTGQRPWQVQYNNQGQMWRPKSDK</sequence>
<dbReference type="Proteomes" id="UP001396334">
    <property type="component" value="Unassembled WGS sequence"/>
</dbReference>
<reference evidence="3 4" key="1">
    <citation type="journal article" date="2024" name="G3 (Bethesda)">
        <title>Genome assembly of Hibiscus sabdariffa L. provides insights into metabolisms of medicinal natural products.</title>
        <authorList>
            <person name="Kim T."/>
        </authorList>
    </citation>
    <scope>NUCLEOTIDE SEQUENCE [LARGE SCALE GENOMIC DNA]</scope>
    <source>
        <strain evidence="3">TK-2024</strain>
        <tissue evidence="3">Old leaves</tissue>
    </source>
</reference>
<feature type="compositionally biased region" description="Polar residues" evidence="1">
    <location>
        <begin position="425"/>
        <end position="434"/>
    </location>
</feature>
<organism evidence="3 4">
    <name type="scientific">Hibiscus sabdariffa</name>
    <name type="common">roselle</name>
    <dbReference type="NCBI Taxonomy" id="183260"/>
    <lineage>
        <taxon>Eukaryota</taxon>
        <taxon>Viridiplantae</taxon>
        <taxon>Streptophyta</taxon>
        <taxon>Embryophyta</taxon>
        <taxon>Tracheophyta</taxon>
        <taxon>Spermatophyta</taxon>
        <taxon>Magnoliopsida</taxon>
        <taxon>eudicotyledons</taxon>
        <taxon>Gunneridae</taxon>
        <taxon>Pentapetalae</taxon>
        <taxon>rosids</taxon>
        <taxon>malvids</taxon>
        <taxon>Malvales</taxon>
        <taxon>Malvaceae</taxon>
        <taxon>Malvoideae</taxon>
        <taxon>Hibiscus</taxon>
    </lineage>
</organism>
<proteinExistence type="predicted"/>
<evidence type="ECO:0000256" key="1">
    <source>
        <dbReference type="SAM" id="MobiDB-lite"/>
    </source>
</evidence>
<dbReference type="PANTHER" id="PTHR12271:SF123">
    <property type="entry name" value="PROTEIN HESO1"/>
    <property type="match status" value="1"/>
</dbReference>
<dbReference type="Pfam" id="PF22600">
    <property type="entry name" value="MTPAP-like_central"/>
    <property type="match status" value="1"/>
</dbReference>
<feature type="compositionally biased region" description="Polar residues" evidence="1">
    <location>
        <begin position="455"/>
        <end position="473"/>
    </location>
</feature>
<feature type="region of interest" description="Disordered" evidence="1">
    <location>
        <begin position="389"/>
        <end position="481"/>
    </location>
</feature>
<evidence type="ECO:0000313" key="3">
    <source>
        <dbReference type="EMBL" id="KAK8999527.1"/>
    </source>
</evidence>
<dbReference type="InterPro" id="IPR043519">
    <property type="entry name" value="NT_sf"/>
</dbReference>
<keyword evidence="4" id="KW-1185">Reference proteome</keyword>
<dbReference type="SUPFAM" id="SSF81301">
    <property type="entry name" value="Nucleotidyltransferase"/>
    <property type="match status" value="1"/>
</dbReference>
<protein>
    <recommendedName>
        <fullName evidence="2">Poly(A) RNA polymerase mitochondrial-like central palm domain-containing protein</fullName>
    </recommendedName>
</protein>
<dbReference type="EMBL" id="JBBPBN010000040">
    <property type="protein sequence ID" value="KAK8999527.1"/>
    <property type="molecule type" value="Genomic_DNA"/>
</dbReference>
<dbReference type="Gene3D" id="3.30.460.10">
    <property type="entry name" value="Beta Polymerase, domain 2"/>
    <property type="match status" value="1"/>
</dbReference>
<feature type="domain" description="Poly(A) RNA polymerase mitochondrial-like central palm" evidence="2">
    <location>
        <begin position="9"/>
        <end position="144"/>
    </location>
</feature>
<evidence type="ECO:0000313" key="4">
    <source>
        <dbReference type="Proteomes" id="UP001396334"/>
    </source>
</evidence>
<feature type="compositionally biased region" description="Low complexity" evidence="1">
    <location>
        <begin position="436"/>
        <end position="449"/>
    </location>
</feature>
<dbReference type="PANTHER" id="PTHR12271">
    <property type="entry name" value="POLY A POLYMERASE CID PAP -RELATED"/>
    <property type="match status" value="1"/>
</dbReference>
<accession>A0ABR2QG89</accession>
<comment type="caution">
    <text evidence="3">The sequence shown here is derived from an EMBL/GenBank/DDBJ whole genome shotgun (WGS) entry which is preliminary data.</text>
</comment>
<dbReference type="Gene3D" id="1.10.1410.10">
    <property type="match status" value="1"/>
</dbReference>
<evidence type="ECO:0000259" key="2">
    <source>
        <dbReference type="Pfam" id="PF22600"/>
    </source>
</evidence>
<dbReference type="CDD" id="cd05402">
    <property type="entry name" value="NT_PAP_TUTase"/>
    <property type="match status" value="1"/>
</dbReference>
<dbReference type="SUPFAM" id="SSF81631">
    <property type="entry name" value="PAP/OAS1 substrate-binding domain"/>
    <property type="match status" value="1"/>
</dbReference>
<name>A0ABR2QG89_9ROSI</name>